<dbReference type="Pfam" id="PF12019">
    <property type="entry name" value="GspH"/>
    <property type="match status" value="1"/>
</dbReference>
<evidence type="ECO:0000259" key="11">
    <source>
        <dbReference type="Pfam" id="PF12019"/>
    </source>
</evidence>
<name>A0A923S8M5_9BURK</name>
<dbReference type="Pfam" id="PF07963">
    <property type="entry name" value="N_methyl"/>
    <property type="match status" value="1"/>
</dbReference>
<dbReference type="Proteomes" id="UP000596827">
    <property type="component" value="Unassembled WGS sequence"/>
</dbReference>
<dbReference type="GO" id="GO:0015627">
    <property type="term" value="C:type II protein secretion system complex"/>
    <property type="evidence" value="ECO:0007669"/>
    <property type="project" value="InterPro"/>
</dbReference>
<sequence length="188" mass="19782">MKGQAMRARGFTMIELLVVVAVLGILGAIGLPSFKSAYLTNKLAGYSNDFVSAAQFARSEAIKRNFPVTLCASSDGATCTSSPTSWQPGWIVRCPTDSTGTSCVSGGTSTLVLLKHEAVSSSFGFTTTTPTTSGYSINFPANGVGSTEYSVKLCSTDSSYNIQWREIKIIATGRASVTRYTTAPSSCP</sequence>
<dbReference type="InterPro" id="IPR022346">
    <property type="entry name" value="T2SS_GspH"/>
</dbReference>
<keyword evidence="4" id="KW-0488">Methylation</keyword>
<dbReference type="RefSeq" id="WP_187084821.1">
    <property type="nucleotide sequence ID" value="NZ_JACORU010000016.1"/>
</dbReference>
<comment type="similarity">
    <text evidence="9">Belongs to the GSP H family.</text>
</comment>
<reference evidence="12" key="1">
    <citation type="submission" date="2020-08" db="EMBL/GenBank/DDBJ databases">
        <title>Ramlibacter sp. GTP1 16S ribosomal RNA gene genome sequencing and assembly.</title>
        <authorList>
            <person name="Kang M."/>
        </authorList>
    </citation>
    <scope>NUCLEOTIDE SEQUENCE</scope>
    <source>
        <strain evidence="12">GTP1</strain>
    </source>
</reference>
<evidence type="ECO:0000256" key="6">
    <source>
        <dbReference type="ARBA" id="ARBA00022692"/>
    </source>
</evidence>
<dbReference type="InterPro" id="IPR045584">
    <property type="entry name" value="Pilin-like"/>
</dbReference>
<keyword evidence="5" id="KW-0997">Cell inner membrane</keyword>
<dbReference type="SUPFAM" id="SSF54523">
    <property type="entry name" value="Pili subunits"/>
    <property type="match status" value="1"/>
</dbReference>
<dbReference type="InterPro" id="IPR012902">
    <property type="entry name" value="N_methyl_site"/>
</dbReference>
<proteinExistence type="inferred from homology"/>
<evidence type="ECO:0000256" key="7">
    <source>
        <dbReference type="ARBA" id="ARBA00022989"/>
    </source>
</evidence>
<dbReference type="GO" id="GO:0005886">
    <property type="term" value="C:plasma membrane"/>
    <property type="evidence" value="ECO:0007669"/>
    <property type="project" value="UniProtKB-SubCell"/>
</dbReference>
<evidence type="ECO:0000256" key="4">
    <source>
        <dbReference type="ARBA" id="ARBA00022481"/>
    </source>
</evidence>
<evidence type="ECO:0000313" key="13">
    <source>
        <dbReference type="Proteomes" id="UP000596827"/>
    </source>
</evidence>
<evidence type="ECO:0000256" key="8">
    <source>
        <dbReference type="ARBA" id="ARBA00023136"/>
    </source>
</evidence>
<organism evidence="12 13">
    <name type="scientific">Ramlibacter albus</name>
    <dbReference type="NCBI Taxonomy" id="2079448"/>
    <lineage>
        <taxon>Bacteria</taxon>
        <taxon>Pseudomonadati</taxon>
        <taxon>Pseudomonadota</taxon>
        <taxon>Betaproteobacteria</taxon>
        <taxon>Burkholderiales</taxon>
        <taxon>Comamonadaceae</taxon>
        <taxon>Ramlibacter</taxon>
    </lineage>
</organism>
<dbReference type="EMBL" id="JACORU010000016">
    <property type="protein sequence ID" value="MBC5768247.1"/>
    <property type="molecule type" value="Genomic_DNA"/>
</dbReference>
<comment type="caution">
    <text evidence="12">The sequence shown here is derived from an EMBL/GenBank/DDBJ whole genome shotgun (WGS) entry which is preliminary data.</text>
</comment>
<evidence type="ECO:0000313" key="12">
    <source>
        <dbReference type="EMBL" id="MBC5768247.1"/>
    </source>
</evidence>
<evidence type="ECO:0000256" key="1">
    <source>
        <dbReference type="ARBA" id="ARBA00004377"/>
    </source>
</evidence>
<comment type="subcellular location">
    <subcellularLocation>
        <location evidence="1">Cell inner membrane</location>
        <topology evidence="1">Single-pass membrane protein</topology>
    </subcellularLocation>
</comment>
<feature type="domain" description="General secretion pathway GspH" evidence="11">
    <location>
        <begin position="48"/>
        <end position="162"/>
    </location>
</feature>
<protein>
    <recommendedName>
        <fullName evidence="2">Type II secretion system protein H</fullName>
    </recommendedName>
    <alternativeName>
        <fullName evidence="10">General secretion pathway protein H</fullName>
    </alternativeName>
</protein>
<dbReference type="GO" id="GO:0015628">
    <property type="term" value="P:protein secretion by the type II secretion system"/>
    <property type="evidence" value="ECO:0007669"/>
    <property type="project" value="InterPro"/>
</dbReference>
<evidence type="ECO:0000256" key="9">
    <source>
        <dbReference type="ARBA" id="ARBA00025772"/>
    </source>
</evidence>
<evidence type="ECO:0000256" key="3">
    <source>
        <dbReference type="ARBA" id="ARBA00022475"/>
    </source>
</evidence>
<keyword evidence="13" id="KW-1185">Reference proteome</keyword>
<keyword evidence="7" id="KW-1133">Transmembrane helix</keyword>
<accession>A0A923S8M5</accession>
<evidence type="ECO:0000256" key="2">
    <source>
        <dbReference type="ARBA" id="ARBA00021549"/>
    </source>
</evidence>
<dbReference type="AlphaFoldDB" id="A0A923S8M5"/>
<keyword evidence="3" id="KW-1003">Cell membrane</keyword>
<evidence type="ECO:0000256" key="5">
    <source>
        <dbReference type="ARBA" id="ARBA00022519"/>
    </source>
</evidence>
<gene>
    <name evidence="12" type="ORF">H8R02_27530</name>
</gene>
<keyword evidence="8" id="KW-0472">Membrane</keyword>
<keyword evidence="6" id="KW-0812">Transmembrane</keyword>
<dbReference type="Gene3D" id="3.55.40.10">
    <property type="entry name" value="minor pseudopilin epsh domain"/>
    <property type="match status" value="1"/>
</dbReference>
<dbReference type="NCBIfam" id="TIGR02532">
    <property type="entry name" value="IV_pilin_GFxxxE"/>
    <property type="match status" value="1"/>
</dbReference>
<evidence type="ECO:0000256" key="10">
    <source>
        <dbReference type="ARBA" id="ARBA00030775"/>
    </source>
</evidence>